<reference evidence="6 7" key="1">
    <citation type="submission" date="2022-12" db="EMBL/GenBank/DDBJ databases">
        <title>Chromosome-level genome of Tegillarca granosa.</title>
        <authorList>
            <person name="Kim J."/>
        </authorList>
    </citation>
    <scope>NUCLEOTIDE SEQUENCE [LARGE SCALE GENOMIC DNA]</scope>
    <source>
        <strain evidence="6">Teg-2019</strain>
        <tissue evidence="6">Adductor muscle</tissue>
    </source>
</reference>
<evidence type="ECO:0000313" key="7">
    <source>
        <dbReference type="Proteomes" id="UP001217089"/>
    </source>
</evidence>
<sequence length="171" mass="19542">MFTLILTSKVIRIYLILIYIYAVVLENQSGKCQVNREFAFISAMIVPALVMIGIGNVDCSSLELAMILLLFCYAMRGFRYAAFLENALDIDPHFANIIFGFANMGGALGGYLSSVVVGNVTVNLFPLYIVRRKTNKLNSQEWQRKTQHCSKRRKQYEQNKIKQLVKQCMKR</sequence>
<comment type="caution">
    <text evidence="6">The sequence shown here is derived from an EMBL/GenBank/DDBJ whole genome shotgun (WGS) entry which is preliminary data.</text>
</comment>
<evidence type="ECO:0000313" key="6">
    <source>
        <dbReference type="EMBL" id="KAJ8322043.1"/>
    </source>
</evidence>
<gene>
    <name evidence="6" type="ORF">KUTeg_000514</name>
</gene>
<organism evidence="6 7">
    <name type="scientific">Tegillarca granosa</name>
    <name type="common">Malaysian cockle</name>
    <name type="synonym">Anadara granosa</name>
    <dbReference type="NCBI Taxonomy" id="220873"/>
    <lineage>
        <taxon>Eukaryota</taxon>
        <taxon>Metazoa</taxon>
        <taxon>Spiralia</taxon>
        <taxon>Lophotrochozoa</taxon>
        <taxon>Mollusca</taxon>
        <taxon>Bivalvia</taxon>
        <taxon>Autobranchia</taxon>
        <taxon>Pteriomorphia</taxon>
        <taxon>Arcoida</taxon>
        <taxon>Arcoidea</taxon>
        <taxon>Arcidae</taxon>
        <taxon>Tegillarca</taxon>
    </lineage>
</organism>
<dbReference type="Proteomes" id="UP001217089">
    <property type="component" value="Unassembled WGS sequence"/>
</dbReference>
<evidence type="ECO:0000256" key="4">
    <source>
        <dbReference type="ARBA" id="ARBA00023136"/>
    </source>
</evidence>
<evidence type="ECO:0000256" key="2">
    <source>
        <dbReference type="ARBA" id="ARBA00022692"/>
    </source>
</evidence>
<evidence type="ECO:0000256" key="1">
    <source>
        <dbReference type="ARBA" id="ARBA00004141"/>
    </source>
</evidence>
<accession>A0ABQ9FXR7</accession>
<dbReference type="SUPFAM" id="SSF103473">
    <property type="entry name" value="MFS general substrate transporter"/>
    <property type="match status" value="1"/>
</dbReference>
<feature type="transmembrane region" description="Helical" evidence="5">
    <location>
        <begin position="37"/>
        <end position="55"/>
    </location>
</feature>
<keyword evidence="2 5" id="KW-0812">Transmembrane</keyword>
<feature type="transmembrane region" description="Helical" evidence="5">
    <location>
        <begin position="6"/>
        <end position="25"/>
    </location>
</feature>
<keyword evidence="7" id="KW-1185">Reference proteome</keyword>
<proteinExistence type="predicted"/>
<evidence type="ECO:0000256" key="3">
    <source>
        <dbReference type="ARBA" id="ARBA00022989"/>
    </source>
</evidence>
<keyword evidence="3 5" id="KW-1133">Transmembrane helix</keyword>
<keyword evidence="4 5" id="KW-0472">Membrane</keyword>
<comment type="subcellular location">
    <subcellularLocation>
        <location evidence="1">Membrane</location>
        <topology evidence="1">Multi-pass membrane protein</topology>
    </subcellularLocation>
</comment>
<dbReference type="PANTHER" id="PTHR11662">
    <property type="entry name" value="SOLUTE CARRIER FAMILY 17"/>
    <property type="match status" value="1"/>
</dbReference>
<name>A0ABQ9FXR7_TEGGR</name>
<evidence type="ECO:0000256" key="5">
    <source>
        <dbReference type="SAM" id="Phobius"/>
    </source>
</evidence>
<dbReference type="EMBL" id="JARBDR010000018">
    <property type="protein sequence ID" value="KAJ8322043.1"/>
    <property type="molecule type" value="Genomic_DNA"/>
</dbReference>
<dbReference type="InterPro" id="IPR036259">
    <property type="entry name" value="MFS_trans_sf"/>
</dbReference>
<protein>
    <submittedName>
        <fullName evidence="6">Uncharacterized protein</fullName>
    </submittedName>
</protein>
<dbReference type="InterPro" id="IPR050382">
    <property type="entry name" value="MFS_Na/Anion_cotransporter"/>
</dbReference>
<dbReference type="PANTHER" id="PTHR11662:SF399">
    <property type="entry name" value="FI19708P1-RELATED"/>
    <property type="match status" value="1"/>
</dbReference>